<name>A0ABQ5PBH1_9ACTN</name>
<comment type="caution">
    <text evidence="2">The sequence shown here is derived from an EMBL/GenBank/DDBJ whole genome shotgun (WGS) entry which is preliminary data.</text>
</comment>
<evidence type="ECO:0000313" key="3">
    <source>
        <dbReference type="Proteomes" id="UP001291653"/>
    </source>
</evidence>
<sequence length="276" mass="30649">MPTTDWRPALIYTEAQHLYPGAAILNGLALDIVATVTRDRSSSGPAVRLTFEPAPHTPARVSVHDPEDRLLATAVPKVAWKIRYHHPSGQHLRGTPAQHSSSRLSAVYTVRDFYAHSLAHLVVDEIVEEHSVMTHTPICLDDLPGPSEPTPAPPSEHGHRSYTLHRIGPTVLSTGDAVRSRLEQIQDIHVREHGPVHEDRGVRVLQPAKGDFSDCGRCVTGPYDGTVLEVTVERTYYRVTLDDLPEDWDYELGPEMAHARHQTMSTSRLPLAHRLA</sequence>
<dbReference type="RefSeq" id="WP_323451849.1">
    <property type="nucleotide sequence ID" value="NZ_BSBI01000028.1"/>
</dbReference>
<gene>
    <name evidence="2" type="ORF">SYYSPA8_36525</name>
</gene>
<proteinExistence type="predicted"/>
<organism evidence="2 3">
    <name type="scientific">Streptomyces yaizuensis</name>
    <dbReference type="NCBI Taxonomy" id="2989713"/>
    <lineage>
        <taxon>Bacteria</taxon>
        <taxon>Bacillati</taxon>
        <taxon>Actinomycetota</taxon>
        <taxon>Actinomycetes</taxon>
        <taxon>Kitasatosporales</taxon>
        <taxon>Streptomycetaceae</taxon>
        <taxon>Streptomyces</taxon>
    </lineage>
</organism>
<evidence type="ECO:0000256" key="1">
    <source>
        <dbReference type="SAM" id="MobiDB-lite"/>
    </source>
</evidence>
<accession>A0ABQ5PBH1</accession>
<protein>
    <submittedName>
        <fullName evidence="2">Uncharacterized protein</fullName>
    </submittedName>
</protein>
<reference evidence="2 3" key="1">
    <citation type="submission" date="2022-10" db="EMBL/GenBank/DDBJ databases">
        <title>Draft genome sequence of Streptomyces sp. YSPA8.</title>
        <authorList>
            <person name="Moriuchi R."/>
            <person name="Dohra H."/>
            <person name="Yamamura H."/>
            <person name="Kodani S."/>
        </authorList>
    </citation>
    <scope>NUCLEOTIDE SEQUENCE [LARGE SCALE GENOMIC DNA]</scope>
    <source>
        <strain evidence="2 3">YSPA8</strain>
    </source>
</reference>
<evidence type="ECO:0000313" key="2">
    <source>
        <dbReference type="EMBL" id="GLF99924.1"/>
    </source>
</evidence>
<dbReference type="EMBL" id="BSBI01000028">
    <property type="protein sequence ID" value="GLF99924.1"/>
    <property type="molecule type" value="Genomic_DNA"/>
</dbReference>
<dbReference type="Proteomes" id="UP001291653">
    <property type="component" value="Unassembled WGS sequence"/>
</dbReference>
<feature type="region of interest" description="Disordered" evidence="1">
    <location>
        <begin position="140"/>
        <end position="161"/>
    </location>
</feature>
<keyword evidence="3" id="KW-1185">Reference proteome</keyword>